<gene>
    <name evidence="2" type="ORF">KIF53_14705</name>
</gene>
<dbReference type="Pfam" id="PF07963">
    <property type="entry name" value="N_methyl"/>
    <property type="match status" value="1"/>
</dbReference>
<name>A0ABS7FFP1_9NEIS</name>
<sequence>MISPARPFLPPARGFSLLELLIALALAALIVGFAVPGYQSHMQRSRRGDALEALYQLQQAQLRYRGFHPGYAKSLAELNTPFGNGLSRQGYYQLSTGIVDDDASGYFVQAAVRAGGAQAGDGECRQIVLTQRKHTLSLTPLPCWGKR</sequence>
<proteinExistence type="predicted"/>
<dbReference type="GeneID" id="89687667"/>
<dbReference type="Proteomes" id="UP000711178">
    <property type="component" value="Unassembled WGS sequence"/>
</dbReference>
<dbReference type="InterPro" id="IPR045584">
    <property type="entry name" value="Pilin-like"/>
</dbReference>
<dbReference type="Gene3D" id="3.30.700.10">
    <property type="entry name" value="Glycoprotein, Type 4 Pilin"/>
    <property type="match status" value="1"/>
</dbReference>
<organism evidence="2 3">
    <name type="scientific">Chromobacterium subtsugae</name>
    <dbReference type="NCBI Taxonomy" id="251747"/>
    <lineage>
        <taxon>Bacteria</taxon>
        <taxon>Pseudomonadati</taxon>
        <taxon>Pseudomonadota</taxon>
        <taxon>Betaproteobacteria</taxon>
        <taxon>Neisseriales</taxon>
        <taxon>Chromobacteriaceae</taxon>
        <taxon>Chromobacterium</taxon>
    </lineage>
</organism>
<accession>A0ABS7FFP1</accession>
<protein>
    <submittedName>
        <fullName evidence="2">Prepilin-type N-terminal cleavage/methylation domain-containing protein</fullName>
    </submittedName>
</protein>
<evidence type="ECO:0000313" key="3">
    <source>
        <dbReference type="Proteomes" id="UP000711178"/>
    </source>
</evidence>
<dbReference type="EMBL" id="JAHDTB010000013">
    <property type="protein sequence ID" value="MBW8288884.1"/>
    <property type="molecule type" value="Genomic_DNA"/>
</dbReference>
<evidence type="ECO:0000313" key="2">
    <source>
        <dbReference type="EMBL" id="MBW8288884.1"/>
    </source>
</evidence>
<keyword evidence="3" id="KW-1185">Reference proteome</keyword>
<evidence type="ECO:0000256" key="1">
    <source>
        <dbReference type="SAM" id="Phobius"/>
    </source>
</evidence>
<reference evidence="2 3" key="1">
    <citation type="submission" date="2021-05" db="EMBL/GenBank/DDBJ databases">
        <title>Draft Whole Genome Sequencing Of Biosensor Chromobacterium violaceum Strain CV026 Reveals A Regulatory RNA In Chromobacterium violaceum Phenotype Regulatory Network.</title>
        <authorList>
            <person name="Hong K.W."/>
            <person name="Chan K.G."/>
            <person name="Chang C.-Y."/>
        </authorList>
    </citation>
    <scope>NUCLEOTIDE SEQUENCE [LARGE SCALE GENOMIC DNA]</scope>
    <source>
        <strain evidence="2 3">ATCC 31532</strain>
    </source>
</reference>
<dbReference type="InterPro" id="IPR031982">
    <property type="entry name" value="PilE-like"/>
</dbReference>
<dbReference type="NCBIfam" id="TIGR02532">
    <property type="entry name" value="IV_pilin_GFxxxE"/>
    <property type="match status" value="1"/>
</dbReference>
<dbReference type="RefSeq" id="WP_052257947.1">
    <property type="nucleotide sequence ID" value="NZ_CP142381.1"/>
</dbReference>
<dbReference type="InterPro" id="IPR012902">
    <property type="entry name" value="N_methyl_site"/>
</dbReference>
<dbReference type="Pfam" id="PF16732">
    <property type="entry name" value="ComP_DUS"/>
    <property type="match status" value="1"/>
</dbReference>
<dbReference type="PROSITE" id="PS00409">
    <property type="entry name" value="PROKAR_NTER_METHYL"/>
    <property type="match status" value="1"/>
</dbReference>
<keyword evidence="1" id="KW-1133">Transmembrane helix</keyword>
<dbReference type="SUPFAM" id="SSF54523">
    <property type="entry name" value="Pili subunits"/>
    <property type="match status" value="1"/>
</dbReference>
<keyword evidence="1" id="KW-0812">Transmembrane</keyword>
<comment type="caution">
    <text evidence="2">The sequence shown here is derived from an EMBL/GenBank/DDBJ whole genome shotgun (WGS) entry which is preliminary data.</text>
</comment>
<feature type="transmembrane region" description="Helical" evidence="1">
    <location>
        <begin position="20"/>
        <end position="38"/>
    </location>
</feature>
<keyword evidence="1" id="KW-0472">Membrane</keyword>